<dbReference type="InterPro" id="IPR001451">
    <property type="entry name" value="Hexapep"/>
</dbReference>
<name>A0A926VJ51_9CYAN</name>
<evidence type="ECO:0000313" key="5">
    <source>
        <dbReference type="Proteomes" id="UP000641646"/>
    </source>
</evidence>
<evidence type="ECO:0000256" key="1">
    <source>
        <dbReference type="ARBA" id="ARBA00022679"/>
    </source>
</evidence>
<dbReference type="InterPro" id="IPR018357">
    <property type="entry name" value="Hexapep_transf_CS"/>
</dbReference>
<keyword evidence="3" id="KW-1133">Transmembrane helix</keyword>
<dbReference type="PROSITE" id="PS00101">
    <property type="entry name" value="HEXAPEP_TRANSFERASES"/>
    <property type="match status" value="1"/>
</dbReference>
<dbReference type="GO" id="GO:0031470">
    <property type="term" value="C:carboxysome"/>
    <property type="evidence" value="ECO:0007669"/>
    <property type="project" value="UniProtKB-ARBA"/>
</dbReference>
<dbReference type="AlphaFoldDB" id="A0A926VJ51"/>
<accession>A0A926VJ51</accession>
<dbReference type="GO" id="GO:0016746">
    <property type="term" value="F:acyltransferase activity"/>
    <property type="evidence" value="ECO:0007669"/>
    <property type="project" value="UniProtKB-KW"/>
</dbReference>
<feature type="transmembrane region" description="Helical" evidence="3">
    <location>
        <begin position="12"/>
        <end position="29"/>
    </location>
</feature>
<dbReference type="Proteomes" id="UP000641646">
    <property type="component" value="Unassembled WGS sequence"/>
</dbReference>
<comment type="caution">
    <text evidence="4">The sequence shown here is derived from an EMBL/GenBank/DDBJ whole genome shotgun (WGS) entry which is preliminary data.</text>
</comment>
<dbReference type="Pfam" id="PF00132">
    <property type="entry name" value="Hexapep"/>
    <property type="match status" value="1"/>
</dbReference>
<gene>
    <name evidence="4" type="ORF">H6G03_21780</name>
</gene>
<sequence length="253" mass="27760">MGRKNSVTNLRLLYLKEALITTLVGWIPLKPGRVLRRVLYRNIFAGLGKSVQIEPGVEFVNADRTEIGEGVKIDRYVRLRNVGRDSKIRIGDWVRLNRAADLKLHSGGSGYIEIGDYTSIGPYTCMTGRDIKIGKYCLIAPHVGIFANNHVFTDPTVPIVQQGHTYKGIVIEDDCWLGSGVKVLDGVTIGRGSVIGAGAVVTKDIPPYSIAVGVPAKVVGKRDVSPNKTGNSEDNEFQNIDIESQRNYLEKLV</sequence>
<keyword evidence="4" id="KW-0012">Acyltransferase</keyword>
<keyword evidence="5" id="KW-1185">Reference proteome</keyword>
<proteinExistence type="predicted"/>
<dbReference type="PANTHER" id="PTHR23416">
    <property type="entry name" value="SIALIC ACID SYNTHASE-RELATED"/>
    <property type="match status" value="1"/>
</dbReference>
<evidence type="ECO:0000256" key="3">
    <source>
        <dbReference type="SAM" id="Phobius"/>
    </source>
</evidence>
<dbReference type="CDD" id="cd04647">
    <property type="entry name" value="LbH_MAT_like"/>
    <property type="match status" value="1"/>
</dbReference>
<evidence type="ECO:0000313" key="4">
    <source>
        <dbReference type="EMBL" id="MBD2183657.1"/>
    </source>
</evidence>
<reference evidence="4" key="2">
    <citation type="submission" date="2020-08" db="EMBL/GenBank/DDBJ databases">
        <authorList>
            <person name="Chen M."/>
            <person name="Teng W."/>
            <person name="Zhao L."/>
            <person name="Hu C."/>
            <person name="Zhou Y."/>
            <person name="Han B."/>
            <person name="Song L."/>
            <person name="Shu W."/>
        </authorList>
    </citation>
    <scope>NUCLEOTIDE SEQUENCE</scope>
    <source>
        <strain evidence="4">FACHB-1375</strain>
    </source>
</reference>
<dbReference type="PANTHER" id="PTHR23416:SF78">
    <property type="entry name" value="LIPOPOLYSACCHARIDE BIOSYNTHESIS O-ACETYL TRANSFERASE WBBJ-RELATED"/>
    <property type="match status" value="1"/>
</dbReference>
<dbReference type="InterPro" id="IPR051159">
    <property type="entry name" value="Hexapeptide_acetyltransf"/>
</dbReference>
<keyword evidence="1" id="KW-0808">Transferase</keyword>
<dbReference type="InterPro" id="IPR011004">
    <property type="entry name" value="Trimer_LpxA-like_sf"/>
</dbReference>
<protein>
    <submittedName>
        <fullName evidence="4">Acyltransferase</fullName>
    </submittedName>
</protein>
<keyword evidence="3" id="KW-0812">Transmembrane</keyword>
<dbReference type="Gene3D" id="2.160.10.10">
    <property type="entry name" value="Hexapeptide repeat proteins"/>
    <property type="match status" value="2"/>
</dbReference>
<dbReference type="EMBL" id="JACJPW010000061">
    <property type="protein sequence ID" value="MBD2183657.1"/>
    <property type="molecule type" value="Genomic_DNA"/>
</dbReference>
<dbReference type="GO" id="GO:0043886">
    <property type="term" value="F:structural constituent of carboxysome shell"/>
    <property type="evidence" value="ECO:0007669"/>
    <property type="project" value="UniProtKB-ARBA"/>
</dbReference>
<evidence type="ECO:0000256" key="2">
    <source>
        <dbReference type="ARBA" id="ARBA00022737"/>
    </source>
</evidence>
<keyword evidence="3" id="KW-0472">Membrane</keyword>
<keyword evidence="2" id="KW-0677">Repeat</keyword>
<organism evidence="4 5">
    <name type="scientific">Aerosakkonema funiforme FACHB-1375</name>
    <dbReference type="NCBI Taxonomy" id="2949571"/>
    <lineage>
        <taxon>Bacteria</taxon>
        <taxon>Bacillati</taxon>
        <taxon>Cyanobacteriota</taxon>
        <taxon>Cyanophyceae</taxon>
        <taxon>Oscillatoriophycideae</taxon>
        <taxon>Aerosakkonematales</taxon>
        <taxon>Aerosakkonemataceae</taxon>
        <taxon>Aerosakkonema</taxon>
    </lineage>
</organism>
<reference evidence="4" key="1">
    <citation type="journal article" date="2015" name="ISME J.">
        <title>Draft Genome Sequence of Streptomyces incarnatus NRRL8089, which Produces the Nucleoside Antibiotic Sinefungin.</title>
        <authorList>
            <person name="Oshima K."/>
            <person name="Hattori M."/>
            <person name="Shimizu H."/>
            <person name="Fukuda K."/>
            <person name="Nemoto M."/>
            <person name="Inagaki K."/>
            <person name="Tamura T."/>
        </authorList>
    </citation>
    <scope>NUCLEOTIDE SEQUENCE</scope>
    <source>
        <strain evidence="4">FACHB-1375</strain>
    </source>
</reference>
<dbReference type="SUPFAM" id="SSF51161">
    <property type="entry name" value="Trimeric LpxA-like enzymes"/>
    <property type="match status" value="2"/>
</dbReference>